<protein>
    <submittedName>
        <fullName evidence="1">Uncharacterized protein</fullName>
    </submittedName>
</protein>
<dbReference type="Proteomes" id="UP000241463">
    <property type="component" value="Segment"/>
</dbReference>
<evidence type="ECO:0000313" key="1">
    <source>
        <dbReference type="EMBL" id="AUV60025.1"/>
    </source>
</evidence>
<reference evidence="1 2" key="1">
    <citation type="submission" date="2018-01" db="EMBL/GenBank/DDBJ databases">
        <title>Lactobacillus phages that infect wine-derived L. plantarum strains.</title>
        <authorList>
            <person name="Kyrkou I."/>
            <person name="Hestbjerg Hansen L."/>
        </authorList>
    </citation>
    <scope>NUCLEOTIDE SEQUENCE [LARGE SCALE GENOMIC DNA]</scope>
</reference>
<dbReference type="KEGG" id="vg:54988574"/>
<dbReference type="RefSeq" id="YP_009798129.1">
    <property type="nucleotide sequence ID" value="NC_047924.1"/>
</dbReference>
<keyword evidence="2" id="KW-1185">Reference proteome</keyword>
<proteinExistence type="predicted"/>
<dbReference type="EMBL" id="MG765277">
    <property type="protein sequence ID" value="AUV60025.1"/>
    <property type="molecule type" value="Genomic_DNA"/>
</dbReference>
<name>A0A2K9VCV2_9CAUD</name>
<organism evidence="1 2">
    <name type="scientific">Lactobacillus phage Bacchae</name>
    <dbReference type="NCBI Taxonomy" id="2079429"/>
    <lineage>
        <taxon>Viruses</taxon>
        <taxon>Duplodnaviria</taxon>
        <taxon>Heunggongvirae</taxon>
        <taxon>Uroviricota</taxon>
        <taxon>Caudoviricetes</taxon>
        <taxon>Herelleviridae</taxon>
        <taxon>Harbinvirus</taxon>
        <taxon>Harbinvirus bacchae</taxon>
    </lineage>
</organism>
<evidence type="ECO:0000313" key="2">
    <source>
        <dbReference type="Proteomes" id="UP000241463"/>
    </source>
</evidence>
<sequence>MSEEEPKFNVDLSKVVFEMGVILHMKWEPKSGYAIFREFRDTKGVPYHVWKDSDEYYLVNMNNGNTLKHFNSENEIMNYYFGNYDPSKPEG</sequence>
<accession>A0A2K9VCV2</accession>
<dbReference type="GeneID" id="54988574"/>